<dbReference type="PROSITE" id="PS51257">
    <property type="entry name" value="PROKAR_LIPOPROTEIN"/>
    <property type="match status" value="1"/>
</dbReference>
<evidence type="ECO:0000313" key="2">
    <source>
        <dbReference type="EMBL" id="KAJ7697603.1"/>
    </source>
</evidence>
<reference evidence="2" key="1">
    <citation type="submission" date="2023-03" db="EMBL/GenBank/DDBJ databases">
        <title>Massive genome expansion in bonnet fungi (Mycena s.s.) driven by repeated elements and novel gene families across ecological guilds.</title>
        <authorList>
            <consortium name="Lawrence Berkeley National Laboratory"/>
            <person name="Harder C.B."/>
            <person name="Miyauchi S."/>
            <person name="Viragh M."/>
            <person name="Kuo A."/>
            <person name="Thoen E."/>
            <person name="Andreopoulos B."/>
            <person name="Lu D."/>
            <person name="Skrede I."/>
            <person name="Drula E."/>
            <person name="Henrissat B."/>
            <person name="Morin E."/>
            <person name="Kohler A."/>
            <person name="Barry K."/>
            <person name="LaButti K."/>
            <person name="Morin E."/>
            <person name="Salamov A."/>
            <person name="Lipzen A."/>
            <person name="Mereny Z."/>
            <person name="Hegedus B."/>
            <person name="Baldrian P."/>
            <person name="Stursova M."/>
            <person name="Weitz H."/>
            <person name="Taylor A."/>
            <person name="Grigoriev I.V."/>
            <person name="Nagy L.G."/>
            <person name="Martin F."/>
            <person name="Kauserud H."/>
        </authorList>
    </citation>
    <scope>NUCLEOTIDE SEQUENCE</scope>
    <source>
        <strain evidence="2">CBHHK067</strain>
    </source>
</reference>
<dbReference type="EMBL" id="JARKIE010000029">
    <property type="protein sequence ID" value="KAJ7697603.1"/>
    <property type="molecule type" value="Genomic_DNA"/>
</dbReference>
<dbReference type="AlphaFoldDB" id="A0AAD7DT97"/>
<protein>
    <submittedName>
        <fullName evidence="2">Uncharacterized protein</fullName>
    </submittedName>
</protein>
<dbReference type="Proteomes" id="UP001221757">
    <property type="component" value="Unassembled WGS sequence"/>
</dbReference>
<organism evidence="2 3">
    <name type="scientific">Mycena rosella</name>
    <name type="common">Pink bonnet</name>
    <name type="synonym">Agaricus rosellus</name>
    <dbReference type="NCBI Taxonomy" id="1033263"/>
    <lineage>
        <taxon>Eukaryota</taxon>
        <taxon>Fungi</taxon>
        <taxon>Dikarya</taxon>
        <taxon>Basidiomycota</taxon>
        <taxon>Agaricomycotina</taxon>
        <taxon>Agaricomycetes</taxon>
        <taxon>Agaricomycetidae</taxon>
        <taxon>Agaricales</taxon>
        <taxon>Marasmiineae</taxon>
        <taxon>Mycenaceae</taxon>
        <taxon>Mycena</taxon>
    </lineage>
</organism>
<gene>
    <name evidence="2" type="ORF">B0H17DRAFT_1197269</name>
</gene>
<feature type="signal peptide" evidence="1">
    <location>
        <begin position="1"/>
        <end position="20"/>
    </location>
</feature>
<name>A0AAD7DT97_MYCRO</name>
<keyword evidence="1" id="KW-0732">Signal</keyword>
<comment type="caution">
    <text evidence="2">The sequence shown here is derived from an EMBL/GenBank/DDBJ whole genome shotgun (WGS) entry which is preliminary data.</text>
</comment>
<accession>A0AAD7DT97</accession>
<evidence type="ECO:0000256" key="1">
    <source>
        <dbReference type="SAM" id="SignalP"/>
    </source>
</evidence>
<keyword evidence="3" id="KW-1185">Reference proteome</keyword>
<sequence>MRYTPLFAFCLLSSVACGYSYRTDYPTDDEDPEPVLHFQITDFTRQMANDTGSVPSGDLASWALPIDFRGEDGSSD</sequence>
<proteinExistence type="predicted"/>
<feature type="chain" id="PRO_5042009218" evidence="1">
    <location>
        <begin position="21"/>
        <end position="76"/>
    </location>
</feature>
<evidence type="ECO:0000313" key="3">
    <source>
        <dbReference type="Proteomes" id="UP001221757"/>
    </source>
</evidence>